<evidence type="ECO:0000313" key="3">
    <source>
        <dbReference type="EMBL" id="OGN34435.1"/>
    </source>
</evidence>
<dbReference type="GO" id="GO:0016757">
    <property type="term" value="F:glycosyltransferase activity"/>
    <property type="evidence" value="ECO:0007669"/>
    <property type="project" value="UniProtKB-KW"/>
</dbReference>
<keyword evidence="1" id="KW-0328">Glycosyltransferase</keyword>
<organism evidence="3 4">
    <name type="scientific">Candidatus Yanofskybacteria bacterium RIFCSPLOWO2_12_FULL_43_11b</name>
    <dbReference type="NCBI Taxonomy" id="1802710"/>
    <lineage>
        <taxon>Bacteria</taxon>
        <taxon>Candidatus Yanofskyibacteriota</taxon>
    </lineage>
</organism>
<proteinExistence type="predicted"/>
<reference evidence="3 4" key="1">
    <citation type="journal article" date="2016" name="Nat. Commun.">
        <title>Thousands of microbial genomes shed light on interconnected biogeochemical processes in an aquifer system.</title>
        <authorList>
            <person name="Anantharaman K."/>
            <person name="Brown C.T."/>
            <person name="Hug L.A."/>
            <person name="Sharon I."/>
            <person name="Castelle C.J."/>
            <person name="Probst A.J."/>
            <person name="Thomas B.C."/>
            <person name="Singh A."/>
            <person name="Wilkins M.J."/>
            <person name="Karaoz U."/>
            <person name="Brodie E.L."/>
            <person name="Williams K.H."/>
            <person name="Hubbard S.S."/>
            <person name="Banfield J.F."/>
        </authorList>
    </citation>
    <scope>NUCLEOTIDE SEQUENCE [LARGE SCALE GENOMIC DNA]</scope>
</reference>
<sequence>MAKPRYERYSWKQFDEDCGKIARWAKNKKFRNIYGIPRGGLILAVKLSHLLEIPVVLSERDIGVKTLVVDDIVDEGNTLSRFLGSLNCKVMTVSLYLGPNPVVKPDLFLRKKEGWILFPWETRTSSRYDGTI</sequence>
<protein>
    <recommendedName>
        <fullName evidence="5">Phosphoribosyltransferase domain-containing protein</fullName>
    </recommendedName>
</protein>
<dbReference type="Gene3D" id="3.40.50.2020">
    <property type="match status" value="2"/>
</dbReference>
<evidence type="ECO:0000256" key="1">
    <source>
        <dbReference type="ARBA" id="ARBA00022676"/>
    </source>
</evidence>
<accession>A0A1F8HA11</accession>
<dbReference type="PANTHER" id="PTHR43363">
    <property type="entry name" value="HYPOXANTHINE PHOSPHORIBOSYLTRANSFERASE"/>
    <property type="match status" value="1"/>
</dbReference>
<evidence type="ECO:0008006" key="5">
    <source>
        <dbReference type="Google" id="ProtNLM"/>
    </source>
</evidence>
<dbReference type="CDD" id="cd06223">
    <property type="entry name" value="PRTases_typeI"/>
    <property type="match status" value="1"/>
</dbReference>
<comment type="caution">
    <text evidence="3">The sequence shown here is derived from an EMBL/GenBank/DDBJ whole genome shotgun (WGS) entry which is preliminary data.</text>
</comment>
<gene>
    <name evidence="3" type="ORF">A3G51_03560</name>
</gene>
<dbReference type="InterPro" id="IPR000836">
    <property type="entry name" value="PRTase_dom"/>
</dbReference>
<dbReference type="Proteomes" id="UP000177745">
    <property type="component" value="Unassembled WGS sequence"/>
</dbReference>
<dbReference type="AlphaFoldDB" id="A0A1F8HA11"/>
<dbReference type="InterPro" id="IPR029057">
    <property type="entry name" value="PRTase-like"/>
</dbReference>
<evidence type="ECO:0000256" key="2">
    <source>
        <dbReference type="ARBA" id="ARBA00022679"/>
    </source>
</evidence>
<dbReference type="PANTHER" id="PTHR43363:SF1">
    <property type="entry name" value="HYPOXANTHINE-GUANINE PHOSPHORIBOSYLTRANSFERASE"/>
    <property type="match status" value="1"/>
</dbReference>
<dbReference type="EMBL" id="MGKY01000001">
    <property type="protein sequence ID" value="OGN34435.1"/>
    <property type="molecule type" value="Genomic_DNA"/>
</dbReference>
<dbReference type="SUPFAM" id="SSF53271">
    <property type="entry name" value="PRTase-like"/>
    <property type="match status" value="1"/>
</dbReference>
<name>A0A1F8HA11_9BACT</name>
<keyword evidence="2" id="KW-0808">Transferase</keyword>
<evidence type="ECO:0000313" key="4">
    <source>
        <dbReference type="Proteomes" id="UP000177745"/>
    </source>
</evidence>